<evidence type="ECO:0000256" key="1">
    <source>
        <dbReference type="SAM" id="Phobius"/>
    </source>
</evidence>
<feature type="transmembrane region" description="Helical" evidence="1">
    <location>
        <begin position="125"/>
        <end position="142"/>
    </location>
</feature>
<dbReference type="EMBL" id="FTMI01000002">
    <property type="protein sequence ID" value="SIQ09491.1"/>
    <property type="molecule type" value="Genomic_DNA"/>
</dbReference>
<dbReference type="Proteomes" id="UP000186235">
    <property type="component" value="Unassembled WGS sequence"/>
</dbReference>
<feature type="transmembrane region" description="Helical" evidence="1">
    <location>
        <begin position="41"/>
        <end position="59"/>
    </location>
</feature>
<dbReference type="AlphaFoldDB" id="A0A1N6PYS5"/>
<keyword evidence="3" id="KW-1185">Reference proteome</keyword>
<accession>A0A1N6PYS5</accession>
<organism evidence="2 3">
    <name type="scientific">Cellulosimicrobium aquatile</name>
    <dbReference type="NCBI Taxonomy" id="1612203"/>
    <lineage>
        <taxon>Bacteria</taxon>
        <taxon>Bacillati</taxon>
        <taxon>Actinomycetota</taxon>
        <taxon>Actinomycetes</taxon>
        <taxon>Micrococcales</taxon>
        <taxon>Promicromonosporaceae</taxon>
        <taxon>Cellulosimicrobium</taxon>
    </lineage>
</organism>
<protein>
    <submittedName>
        <fullName evidence="2">Uncharacterized protein</fullName>
    </submittedName>
</protein>
<proteinExistence type="predicted"/>
<name>A0A1N6PYS5_9MICO</name>
<feature type="transmembrane region" description="Helical" evidence="1">
    <location>
        <begin position="97"/>
        <end position="119"/>
    </location>
</feature>
<gene>
    <name evidence="2" type="ORF">SAMN05518682_1212</name>
</gene>
<feature type="transmembrane region" description="Helical" evidence="1">
    <location>
        <begin position="65"/>
        <end position="85"/>
    </location>
</feature>
<keyword evidence="1" id="KW-1133">Transmembrane helix</keyword>
<sequence length="153" mass="15648">MASMSTDDTTSLAPLDAAAALDRADRLAGATRARGWRWVRLYLTGWAVASVGLVLAIGLGGRVGFVVGMAAWVAIVTVGATWAGRQGALAVGTRRRIAVGAVSWAVVYGAVLVAGLVVWPGSVAYWVPAALVSAVPLLVAAWRPAPRDAAVTA</sequence>
<reference evidence="3" key="1">
    <citation type="submission" date="2017-01" db="EMBL/GenBank/DDBJ databases">
        <authorList>
            <person name="Varghese N."/>
            <person name="Submissions S."/>
        </authorList>
    </citation>
    <scope>NUCLEOTIDE SEQUENCE [LARGE SCALE GENOMIC DNA]</scope>
    <source>
        <strain evidence="3">3bp</strain>
    </source>
</reference>
<evidence type="ECO:0000313" key="3">
    <source>
        <dbReference type="Proteomes" id="UP000186235"/>
    </source>
</evidence>
<keyword evidence="1" id="KW-0812">Transmembrane</keyword>
<evidence type="ECO:0000313" key="2">
    <source>
        <dbReference type="EMBL" id="SIQ09491.1"/>
    </source>
</evidence>
<keyword evidence="1" id="KW-0472">Membrane</keyword>